<evidence type="ECO:0000256" key="2">
    <source>
        <dbReference type="ARBA" id="ARBA00010989"/>
    </source>
</evidence>
<dbReference type="SUPFAM" id="SSF51905">
    <property type="entry name" value="FAD/NAD(P)-binding domain"/>
    <property type="match status" value="1"/>
</dbReference>
<dbReference type="GO" id="GO:0008115">
    <property type="term" value="F:sarcosine oxidase activity"/>
    <property type="evidence" value="ECO:0007669"/>
    <property type="project" value="TreeGrafter"/>
</dbReference>
<keyword evidence="8" id="KW-1185">Reference proteome</keyword>
<dbReference type="PANTHER" id="PTHR10961:SF7">
    <property type="entry name" value="FAD DEPENDENT OXIDOREDUCTASE DOMAIN-CONTAINING PROTEIN"/>
    <property type="match status" value="1"/>
</dbReference>
<dbReference type="InterPro" id="IPR045170">
    <property type="entry name" value="MTOX"/>
</dbReference>
<evidence type="ECO:0000256" key="4">
    <source>
        <dbReference type="ARBA" id="ARBA00022827"/>
    </source>
</evidence>
<dbReference type="Pfam" id="PF01266">
    <property type="entry name" value="DAO"/>
    <property type="match status" value="1"/>
</dbReference>
<accession>A0A0D7BTB7</accession>
<reference evidence="7 8" key="1">
    <citation type="journal article" date="2015" name="Fungal Genet. Biol.">
        <title>Evolution of novel wood decay mechanisms in Agaricales revealed by the genome sequences of Fistulina hepatica and Cylindrobasidium torrendii.</title>
        <authorList>
            <person name="Floudas D."/>
            <person name="Held B.W."/>
            <person name="Riley R."/>
            <person name="Nagy L.G."/>
            <person name="Koehler G."/>
            <person name="Ransdell A.S."/>
            <person name="Younus H."/>
            <person name="Chow J."/>
            <person name="Chiniquy J."/>
            <person name="Lipzen A."/>
            <person name="Tritt A."/>
            <person name="Sun H."/>
            <person name="Haridas S."/>
            <person name="LaButti K."/>
            <person name="Ohm R.A."/>
            <person name="Kues U."/>
            <person name="Blanchette R.A."/>
            <person name="Grigoriev I.V."/>
            <person name="Minto R.E."/>
            <person name="Hibbett D.S."/>
        </authorList>
    </citation>
    <scope>NUCLEOTIDE SEQUENCE [LARGE SCALE GENOMIC DNA]</scope>
    <source>
        <strain evidence="7 8">FP15055 ss-10</strain>
    </source>
</reference>
<dbReference type="PANTHER" id="PTHR10961">
    <property type="entry name" value="PEROXISOMAL SARCOSINE OXIDASE"/>
    <property type="match status" value="1"/>
</dbReference>
<dbReference type="AlphaFoldDB" id="A0A0D7BTB7"/>
<comment type="similarity">
    <text evidence="2">Belongs to the MSOX/MTOX family.</text>
</comment>
<evidence type="ECO:0000313" key="7">
    <source>
        <dbReference type="EMBL" id="KIY73414.1"/>
    </source>
</evidence>
<evidence type="ECO:0000313" key="8">
    <source>
        <dbReference type="Proteomes" id="UP000054007"/>
    </source>
</evidence>
<keyword evidence="4" id="KW-0274">FAD</keyword>
<evidence type="ECO:0000256" key="5">
    <source>
        <dbReference type="ARBA" id="ARBA00023002"/>
    </source>
</evidence>
<dbReference type="Gene3D" id="3.30.9.10">
    <property type="entry name" value="D-Amino Acid Oxidase, subunit A, domain 2"/>
    <property type="match status" value="1"/>
</dbReference>
<sequence>MSLPAGSRDLYAKYDVVVVGGGPVGLMTALECAKADKKVLVLEQSVFFNQSGSSGDMVRMYRTAYTEDFMATLAVQSMSIWKELEQEAGEPLRWMSGLLNFGDPDYGAGGPEGTLTGPIKNLEKHGMKYTKLDRDGVEKTLPFQNLPENWAGLDMPDNGTINVPLLLRTLHRLCRERQVDLFEYATVQRIRPDNTKIFPNVKWSVDGVMHGPKGASAQGNVFGFRTDKVALTPGAYTNHILFPSFGFTLKLNIWEMTSAYYAVDASIKFDKMWFQFQEDTEIGDTKFSNLFYGFPAVPWGPSNMCRIAVDSATNVITDPAKRSHAVISPQDLEWTRDWIRDHVVGVGPDPLPVFAGTCLQTNVADNMFVLDFIPSRYLPDDAAGSIVVFTAGWAMKFVPLLGRVLKELLVDGAAPEFDISHFKFDRIHEGEPIIREGPVAEDVGPIRAVGSSMRMGH</sequence>
<evidence type="ECO:0000256" key="1">
    <source>
        <dbReference type="ARBA" id="ARBA00001974"/>
    </source>
</evidence>
<dbReference type="Proteomes" id="UP000054007">
    <property type="component" value="Unassembled WGS sequence"/>
</dbReference>
<dbReference type="GO" id="GO:0050660">
    <property type="term" value="F:flavin adenine dinucleotide binding"/>
    <property type="evidence" value="ECO:0007669"/>
    <property type="project" value="InterPro"/>
</dbReference>
<keyword evidence="5" id="KW-0560">Oxidoreductase</keyword>
<dbReference type="Gene3D" id="3.50.50.60">
    <property type="entry name" value="FAD/NAD(P)-binding domain"/>
    <property type="match status" value="1"/>
</dbReference>
<comment type="cofactor">
    <cofactor evidence="1">
        <name>FAD</name>
        <dbReference type="ChEBI" id="CHEBI:57692"/>
    </cofactor>
</comment>
<dbReference type="EMBL" id="KN880436">
    <property type="protein sequence ID" value="KIY73414.1"/>
    <property type="molecule type" value="Genomic_DNA"/>
</dbReference>
<dbReference type="InterPro" id="IPR006076">
    <property type="entry name" value="FAD-dep_OxRdtase"/>
</dbReference>
<dbReference type="InterPro" id="IPR036188">
    <property type="entry name" value="FAD/NAD-bd_sf"/>
</dbReference>
<organism evidence="7 8">
    <name type="scientific">Cylindrobasidium torrendii FP15055 ss-10</name>
    <dbReference type="NCBI Taxonomy" id="1314674"/>
    <lineage>
        <taxon>Eukaryota</taxon>
        <taxon>Fungi</taxon>
        <taxon>Dikarya</taxon>
        <taxon>Basidiomycota</taxon>
        <taxon>Agaricomycotina</taxon>
        <taxon>Agaricomycetes</taxon>
        <taxon>Agaricomycetidae</taxon>
        <taxon>Agaricales</taxon>
        <taxon>Marasmiineae</taxon>
        <taxon>Physalacriaceae</taxon>
        <taxon>Cylindrobasidium</taxon>
    </lineage>
</organism>
<evidence type="ECO:0000256" key="3">
    <source>
        <dbReference type="ARBA" id="ARBA00022630"/>
    </source>
</evidence>
<feature type="domain" description="FAD dependent oxidoreductase" evidence="6">
    <location>
        <begin position="15"/>
        <end position="408"/>
    </location>
</feature>
<name>A0A0D7BTB7_9AGAR</name>
<gene>
    <name evidence="7" type="ORF">CYLTODRAFT_365960</name>
</gene>
<dbReference type="STRING" id="1314674.A0A0D7BTB7"/>
<keyword evidence="3" id="KW-0285">Flavoprotein</keyword>
<protein>
    <submittedName>
        <fullName evidence="7">FAD/NAD(P)-binding domain-containing protein</fullName>
    </submittedName>
</protein>
<evidence type="ECO:0000259" key="6">
    <source>
        <dbReference type="Pfam" id="PF01266"/>
    </source>
</evidence>
<proteinExistence type="inferred from homology"/>
<dbReference type="OrthoDB" id="2219495at2759"/>